<feature type="transmembrane region" description="Helical" evidence="7">
    <location>
        <begin position="355"/>
        <end position="373"/>
    </location>
</feature>
<dbReference type="Proteomes" id="UP000045545">
    <property type="component" value="Unassembled WGS sequence"/>
</dbReference>
<feature type="transmembrane region" description="Helical" evidence="7">
    <location>
        <begin position="84"/>
        <end position="105"/>
    </location>
</feature>
<feature type="transmembrane region" description="Helical" evidence="7">
    <location>
        <begin position="190"/>
        <end position="220"/>
    </location>
</feature>
<dbReference type="STRING" id="690567.1699"/>
<evidence type="ECO:0000313" key="9">
    <source>
        <dbReference type="Proteomes" id="UP000045545"/>
    </source>
</evidence>
<protein>
    <submittedName>
        <fullName evidence="8">NrfD family</fullName>
    </submittedName>
</protein>
<keyword evidence="6 7" id="KW-0472">Membrane</keyword>
<evidence type="ECO:0000256" key="2">
    <source>
        <dbReference type="ARBA" id="ARBA00008929"/>
    </source>
</evidence>
<evidence type="ECO:0000256" key="6">
    <source>
        <dbReference type="ARBA" id="ARBA00023136"/>
    </source>
</evidence>
<name>A0A0E4GB05_9FIRM</name>
<dbReference type="RefSeq" id="WP_046497586.1">
    <property type="nucleotide sequence ID" value="NZ_CGIH01000027.1"/>
</dbReference>
<reference evidence="8 9" key="1">
    <citation type="submission" date="2015-03" db="EMBL/GenBank/DDBJ databases">
        <authorList>
            <person name="Murphy D."/>
        </authorList>
    </citation>
    <scope>NUCLEOTIDE SEQUENCE [LARGE SCALE GENOMIC DNA]</scope>
    <source>
        <strain evidence="8 9">OL-4</strain>
    </source>
</reference>
<proteinExistence type="inferred from homology"/>
<dbReference type="Pfam" id="PF03916">
    <property type="entry name" value="NrfD"/>
    <property type="match status" value="1"/>
</dbReference>
<sequence length="387" mass="42973">MLEKVLYGSKRYYTWIVFLMIIIIFGFTAYLEQFNTGLGITGMSRDVTWGLYISQFTFMVGVAASAVMVAIPYYLHDHKTFGPIVILGEFLAVAAVIVCMLFILCDMGQPTRFLNIVLHPTPNSVMFWDMCVLLGYLLLNLIIGWTILGADKKGISAPHWTKVLTYIAIPWAVSIHTVTAFLYAGLPGRYYWLTAIMAGRFLASAFAAGPALLIILCLILRKYTSFKTSKEAIQSLAVIVTYAMIANVFFFLLEVFTAFYSNIPGHMAALQYLFVGLNGHNNLVPFMWTAAILAFLGIGLLLVPSMRRNEKVLTIALAAVFIAAWLDKGIGLVLAGFVPNSFERVTEYIPSSTELAIVLGVYAIGFLILTILYKMVVAVREQSMVEH</sequence>
<evidence type="ECO:0000256" key="5">
    <source>
        <dbReference type="ARBA" id="ARBA00022989"/>
    </source>
</evidence>
<accession>A0A0E4GB05</accession>
<keyword evidence="3" id="KW-1003">Cell membrane</keyword>
<evidence type="ECO:0000313" key="8">
    <source>
        <dbReference type="EMBL" id="CFX71003.1"/>
    </source>
</evidence>
<dbReference type="NCBIfam" id="NF045798">
    <property type="entry name" value="DsrP"/>
    <property type="match status" value="1"/>
</dbReference>
<dbReference type="GO" id="GO:0005886">
    <property type="term" value="C:plasma membrane"/>
    <property type="evidence" value="ECO:0007669"/>
    <property type="project" value="UniProtKB-SubCell"/>
</dbReference>
<dbReference type="PANTHER" id="PTHR43044:SF2">
    <property type="entry name" value="POLYSULPHIDE REDUCTASE NRFD"/>
    <property type="match status" value="1"/>
</dbReference>
<dbReference type="EMBL" id="CGIH01000027">
    <property type="protein sequence ID" value="CFX71003.1"/>
    <property type="molecule type" value="Genomic_DNA"/>
</dbReference>
<feature type="transmembrane region" description="Helical" evidence="7">
    <location>
        <begin position="315"/>
        <end position="335"/>
    </location>
</feature>
<keyword evidence="4 7" id="KW-0812">Transmembrane</keyword>
<evidence type="ECO:0000256" key="7">
    <source>
        <dbReference type="SAM" id="Phobius"/>
    </source>
</evidence>
<dbReference type="OrthoDB" id="9768846at2"/>
<keyword evidence="9" id="KW-1185">Reference proteome</keyword>
<feature type="transmembrane region" description="Helical" evidence="7">
    <location>
        <begin position="125"/>
        <end position="151"/>
    </location>
</feature>
<dbReference type="AlphaFoldDB" id="A0A0E4GB05"/>
<feature type="transmembrane region" description="Helical" evidence="7">
    <location>
        <begin position="51"/>
        <end position="75"/>
    </location>
</feature>
<evidence type="ECO:0000256" key="1">
    <source>
        <dbReference type="ARBA" id="ARBA00004651"/>
    </source>
</evidence>
<evidence type="ECO:0000256" key="4">
    <source>
        <dbReference type="ARBA" id="ARBA00022692"/>
    </source>
</evidence>
<evidence type="ECO:0000256" key="3">
    <source>
        <dbReference type="ARBA" id="ARBA00022475"/>
    </source>
</evidence>
<dbReference type="PANTHER" id="PTHR43044">
    <property type="match status" value="1"/>
</dbReference>
<feature type="transmembrane region" description="Helical" evidence="7">
    <location>
        <begin position="163"/>
        <end position="184"/>
    </location>
</feature>
<dbReference type="Gene3D" id="1.20.1630.10">
    <property type="entry name" value="Formate dehydrogenase/DMSO reductase domain"/>
    <property type="match status" value="1"/>
</dbReference>
<comment type="similarity">
    <text evidence="2">Belongs to the NrfD family.</text>
</comment>
<comment type="subcellular location">
    <subcellularLocation>
        <location evidence="1">Cell membrane</location>
        <topology evidence="1">Multi-pass membrane protein</topology>
    </subcellularLocation>
</comment>
<gene>
    <name evidence="8" type="ORF">1699</name>
</gene>
<dbReference type="InterPro" id="IPR054823">
    <property type="entry name" value="DsrP-like"/>
</dbReference>
<feature type="transmembrane region" description="Helical" evidence="7">
    <location>
        <begin position="232"/>
        <end position="263"/>
    </location>
</feature>
<feature type="transmembrane region" description="Helical" evidence="7">
    <location>
        <begin position="283"/>
        <end position="303"/>
    </location>
</feature>
<keyword evidence="5 7" id="KW-1133">Transmembrane helix</keyword>
<feature type="transmembrane region" description="Helical" evidence="7">
    <location>
        <begin position="12"/>
        <end position="31"/>
    </location>
</feature>
<dbReference type="InterPro" id="IPR005614">
    <property type="entry name" value="NrfD-like"/>
</dbReference>
<organism evidence="8 9">
    <name type="scientific">Syntrophomonas zehnderi OL-4</name>
    <dbReference type="NCBI Taxonomy" id="690567"/>
    <lineage>
        <taxon>Bacteria</taxon>
        <taxon>Bacillati</taxon>
        <taxon>Bacillota</taxon>
        <taxon>Clostridia</taxon>
        <taxon>Eubacteriales</taxon>
        <taxon>Syntrophomonadaceae</taxon>
        <taxon>Syntrophomonas</taxon>
    </lineage>
</organism>